<dbReference type="PROSITE" id="PS50943">
    <property type="entry name" value="HTH_CROC1"/>
    <property type="match status" value="1"/>
</dbReference>
<evidence type="ECO:0000313" key="2">
    <source>
        <dbReference type="EMBL" id="QDK71326.1"/>
    </source>
</evidence>
<gene>
    <name evidence="2" type="ORF">FLP15_09340</name>
</gene>
<dbReference type="InterPro" id="IPR010982">
    <property type="entry name" value="Lambda_DNA-bd_dom_sf"/>
</dbReference>
<protein>
    <submittedName>
        <fullName evidence="2">Helix-turn-helix transcriptional regulator</fullName>
    </submittedName>
</protein>
<evidence type="ECO:0000259" key="1">
    <source>
        <dbReference type="PROSITE" id="PS50943"/>
    </source>
</evidence>
<dbReference type="KEGG" id="lack:FLP15_09340"/>
<dbReference type="InterPro" id="IPR001387">
    <property type="entry name" value="Cro/C1-type_HTH"/>
</dbReference>
<proteinExistence type="predicted"/>
<feature type="domain" description="HTH cro/C1-type" evidence="1">
    <location>
        <begin position="141"/>
        <end position="167"/>
    </location>
</feature>
<dbReference type="CDD" id="cd00093">
    <property type="entry name" value="HTH_XRE"/>
    <property type="match status" value="1"/>
</dbReference>
<accession>A0A514Z9S6</accession>
<organism evidence="2 3">
    <name type="scientific">Lactococcus protaetiae</name>
    <dbReference type="NCBI Taxonomy" id="2592653"/>
    <lineage>
        <taxon>Bacteria</taxon>
        <taxon>Bacillati</taxon>
        <taxon>Bacillota</taxon>
        <taxon>Bacilli</taxon>
        <taxon>Lactobacillales</taxon>
        <taxon>Streptococcaceae</taxon>
        <taxon>Lactococcus</taxon>
    </lineage>
</organism>
<dbReference type="SUPFAM" id="SSF47413">
    <property type="entry name" value="lambda repressor-like DNA-binding domains"/>
    <property type="match status" value="1"/>
</dbReference>
<reference evidence="2 3" key="1">
    <citation type="submission" date="2019-07" db="EMBL/GenBank/DDBJ databases">
        <title>Genome sequencing of KACC 19320.</title>
        <authorList>
            <person name="Heo J."/>
            <person name="Kim S.-J."/>
            <person name="Kim J.-S."/>
            <person name="Hong S.-B."/>
            <person name="Kwon S.-W."/>
        </authorList>
    </citation>
    <scope>NUCLEOTIDE SEQUENCE [LARGE SCALE GENOMIC DNA]</scope>
    <source>
        <strain evidence="2 3">KACC 19320</strain>
    </source>
</reference>
<dbReference type="RefSeq" id="WP_142766897.1">
    <property type="nucleotide sequence ID" value="NZ_CP041356.1"/>
</dbReference>
<dbReference type="EMBL" id="CP041356">
    <property type="protein sequence ID" value="QDK71326.1"/>
    <property type="molecule type" value="Genomic_DNA"/>
</dbReference>
<dbReference type="AlphaFoldDB" id="A0A514Z9S6"/>
<dbReference type="Proteomes" id="UP000315128">
    <property type="component" value="Chromosome"/>
</dbReference>
<sequence>MMTTTKEQVSISTRIKQLKTEMRHNRLSILKLSEDLNYPATIIADILFLRKKPDMDLLDKIENEITNSSKNRKGLQRVRSFPDNPMEISNKSYQSLDFSHSNIPNKLGEKIKKIRTELNFSELELGATLSPSVPANFIEEMENNQFIPSIEHLIEIADLGETTLDWLLRD</sequence>
<dbReference type="OrthoDB" id="2241893at2"/>
<dbReference type="SMART" id="SM00530">
    <property type="entry name" value="HTH_XRE"/>
    <property type="match status" value="2"/>
</dbReference>
<name>A0A514Z9S6_9LACT</name>
<dbReference type="GO" id="GO:0003677">
    <property type="term" value="F:DNA binding"/>
    <property type="evidence" value="ECO:0007669"/>
    <property type="project" value="InterPro"/>
</dbReference>
<dbReference type="Gene3D" id="1.10.260.40">
    <property type="entry name" value="lambda repressor-like DNA-binding domains"/>
    <property type="match status" value="1"/>
</dbReference>
<evidence type="ECO:0000313" key="3">
    <source>
        <dbReference type="Proteomes" id="UP000315128"/>
    </source>
</evidence>
<keyword evidence="3" id="KW-1185">Reference proteome</keyword>